<sequence>MPGVPPVSPESWKQVQQNIDVMQSGRRRKKRHKLSIAKLCSCVVAEQSDDLSEGGRPFEKKTP</sequence>
<gene>
    <name evidence="1" type="ORF">Bpfe_027394</name>
</gene>
<feature type="non-terminal residue" evidence="1">
    <location>
        <position position="63"/>
    </location>
</feature>
<reference evidence="1" key="2">
    <citation type="submission" date="2023-04" db="EMBL/GenBank/DDBJ databases">
        <authorList>
            <person name="Bu L."/>
            <person name="Lu L."/>
            <person name="Laidemitt M.R."/>
            <person name="Zhang S.M."/>
            <person name="Mutuku M."/>
            <person name="Mkoji G."/>
            <person name="Steinauer M."/>
            <person name="Loker E.S."/>
        </authorList>
    </citation>
    <scope>NUCLEOTIDE SEQUENCE</scope>
    <source>
        <strain evidence="1">KasaAsao</strain>
        <tissue evidence="1">Whole Snail</tissue>
    </source>
</reference>
<proteinExistence type="predicted"/>
<comment type="caution">
    <text evidence="1">The sequence shown here is derived from an EMBL/GenBank/DDBJ whole genome shotgun (WGS) entry which is preliminary data.</text>
</comment>
<name>A0AAD8AVJ6_BIOPF</name>
<keyword evidence="2" id="KW-1185">Reference proteome</keyword>
<dbReference type="EMBL" id="JASAOG010000222">
    <property type="protein sequence ID" value="KAK0043216.1"/>
    <property type="molecule type" value="Genomic_DNA"/>
</dbReference>
<evidence type="ECO:0000313" key="1">
    <source>
        <dbReference type="EMBL" id="KAK0043216.1"/>
    </source>
</evidence>
<dbReference type="AlphaFoldDB" id="A0AAD8AVJ6"/>
<organism evidence="1 2">
    <name type="scientific">Biomphalaria pfeifferi</name>
    <name type="common">Bloodfluke planorb</name>
    <name type="synonym">Freshwater snail</name>
    <dbReference type="NCBI Taxonomy" id="112525"/>
    <lineage>
        <taxon>Eukaryota</taxon>
        <taxon>Metazoa</taxon>
        <taxon>Spiralia</taxon>
        <taxon>Lophotrochozoa</taxon>
        <taxon>Mollusca</taxon>
        <taxon>Gastropoda</taxon>
        <taxon>Heterobranchia</taxon>
        <taxon>Euthyneura</taxon>
        <taxon>Panpulmonata</taxon>
        <taxon>Hygrophila</taxon>
        <taxon>Lymnaeoidea</taxon>
        <taxon>Planorbidae</taxon>
        <taxon>Biomphalaria</taxon>
    </lineage>
</organism>
<accession>A0AAD8AVJ6</accession>
<evidence type="ECO:0000313" key="2">
    <source>
        <dbReference type="Proteomes" id="UP001233172"/>
    </source>
</evidence>
<dbReference type="Proteomes" id="UP001233172">
    <property type="component" value="Unassembled WGS sequence"/>
</dbReference>
<reference evidence="1" key="1">
    <citation type="journal article" date="2023" name="PLoS Negl. Trop. Dis.">
        <title>A genome sequence for Biomphalaria pfeifferi, the major vector snail for the human-infecting parasite Schistosoma mansoni.</title>
        <authorList>
            <person name="Bu L."/>
            <person name="Lu L."/>
            <person name="Laidemitt M.R."/>
            <person name="Zhang S.M."/>
            <person name="Mutuku M."/>
            <person name="Mkoji G."/>
            <person name="Steinauer M."/>
            <person name="Loker E.S."/>
        </authorList>
    </citation>
    <scope>NUCLEOTIDE SEQUENCE</scope>
    <source>
        <strain evidence="1">KasaAsao</strain>
    </source>
</reference>
<protein>
    <submittedName>
        <fullName evidence="1">ATPase family AAA domain-containing protein 2</fullName>
    </submittedName>
</protein>